<dbReference type="AlphaFoldDB" id="A0A8H4UCJ6"/>
<dbReference type="OrthoDB" id="407298at2759"/>
<dbReference type="Proteomes" id="UP000635477">
    <property type="component" value="Unassembled WGS sequence"/>
</dbReference>
<protein>
    <recommendedName>
        <fullName evidence="8">Heme haloperoxidase family profile domain-containing protein</fullName>
    </recommendedName>
</protein>
<evidence type="ECO:0000256" key="3">
    <source>
        <dbReference type="ARBA" id="ARBA00022617"/>
    </source>
</evidence>
<dbReference type="EMBL" id="JABEYC010000839">
    <property type="protein sequence ID" value="KAF4973781.1"/>
    <property type="molecule type" value="Genomic_DNA"/>
</dbReference>
<dbReference type="Pfam" id="PF01328">
    <property type="entry name" value="Peroxidase_2"/>
    <property type="match status" value="1"/>
</dbReference>
<accession>A0A8H4UCJ6</accession>
<evidence type="ECO:0000256" key="5">
    <source>
        <dbReference type="ARBA" id="ARBA00023002"/>
    </source>
</evidence>
<evidence type="ECO:0000256" key="7">
    <source>
        <dbReference type="ARBA" id="ARBA00025795"/>
    </source>
</evidence>
<feature type="domain" description="Heme haloperoxidase family profile" evidence="8">
    <location>
        <begin position="8"/>
        <end position="260"/>
    </location>
</feature>
<reference evidence="9" key="2">
    <citation type="submission" date="2020-05" db="EMBL/GenBank/DDBJ databases">
        <authorList>
            <person name="Kim H.-S."/>
            <person name="Proctor R.H."/>
            <person name="Brown D.W."/>
        </authorList>
    </citation>
    <scope>NUCLEOTIDE SEQUENCE</scope>
    <source>
        <strain evidence="9">NRRL 22465</strain>
    </source>
</reference>
<dbReference type="GO" id="GO:0046872">
    <property type="term" value="F:metal ion binding"/>
    <property type="evidence" value="ECO:0007669"/>
    <property type="project" value="UniProtKB-KW"/>
</dbReference>
<keyword evidence="6" id="KW-0408">Iron</keyword>
<evidence type="ECO:0000313" key="9">
    <source>
        <dbReference type="EMBL" id="KAF4973781.1"/>
    </source>
</evidence>
<gene>
    <name evidence="9" type="ORF">FZEAL_9228</name>
</gene>
<evidence type="ECO:0000256" key="6">
    <source>
        <dbReference type="ARBA" id="ARBA00023004"/>
    </source>
</evidence>
<dbReference type="GO" id="GO:0004601">
    <property type="term" value="F:peroxidase activity"/>
    <property type="evidence" value="ECO:0007669"/>
    <property type="project" value="UniProtKB-KW"/>
</dbReference>
<dbReference type="PROSITE" id="PS51405">
    <property type="entry name" value="HEME_HALOPEROXIDASE"/>
    <property type="match status" value="1"/>
</dbReference>
<reference evidence="9" key="1">
    <citation type="journal article" date="2020" name="BMC Genomics">
        <title>Correction to: Identification and distribution of gene clusters required for synthesis of sphingolipid metabolism inhibitors in diverse species of the filamentous fungus Fusarium.</title>
        <authorList>
            <person name="Kim H.S."/>
            <person name="Lohmar J.M."/>
            <person name="Busman M."/>
            <person name="Brown D.W."/>
            <person name="Naumann T.A."/>
            <person name="Divon H.H."/>
            <person name="Lysoe E."/>
            <person name="Uhlig S."/>
            <person name="Proctor R.H."/>
        </authorList>
    </citation>
    <scope>NUCLEOTIDE SEQUENCE</scope>
    <source>
        <strain evidence="9">NRRL 22465</strain>
    </source>
</reference>
<dbReference type="InterPro" id="IPR000028">
    <property type="entry name" value="Chloroperoxidase"/>
</dbReference>
<evidence type="ECO:0000256" key="2">
    <source>
        <dbReference type="ARBA" id="ARBA00022559"/>
    </source>
</evidence>
<sequence>MTSPASLAKGTYAPSGPDDIRGPCPLINSLANHGYLPRDGRNVRVEEILAGMDHVGLSKGLAAVFGNPIFNERIPSEFHDDAPVPKASLVQSIWQMVTNPWSVFASFGMRRPGQLDAEGHKVLNLDQLGLPNTVEHDVSLTRRDHQQGDNISPQKDLVEDLLASSKDGKTITAKDLAELRRRRIVRQRADNPGLNYEPAQHDLACAEIALVLNVIGDGQKIPCDYAKAFFKEERLPVQEGWSGRRWWRFGILGLISSRNKIKKIVGADY</sequence>
<keyword evidence="2" id="KW-0575">Peroxidase</keyword>
<evidence type="ECO:0000313" key="10">
    <source>
        <dbReference type="Proteomes" id="UP000635477"/>
    </source>
</evidence>
<evidence type="ECO:0000256" key="4">
    <source>
        <dbReference type="ARBA" id="ARBA00022723"/>
    </source>
</evidence>
<name>A0A8H4UCJ6_9HYPO</name>
<keyword evidence="4" id="KW-0479">Metal-binding</keyword>
<comment type="cofactor">
    <cofactor evidence="1">
        <name>heme b</name>
        <dbReference type="ChEBI" id="CHEBI:60344"/>
    </cofactor>
</comment>
<comment type="caution">
    <text evidence="9">The sequence shown here is derived from an EMBL/GenBank/DDBJ whole genome shotgun (WGS) entry which is preliminary data.</text>
</comment>
<keyword evidence="10" id="KW-1185">Reference proteome</keyword>
<proteinExistence type="inferred from homology"/>
<dbReference type="PANTHER" id="PTHR33577:SF9">
    <property type="entry name" value="PEROXIDASE STCC"/>
    <property type="match status" value="1"/>
</dbReference>
<evidence type="ECO:0000256" key="1">
    <source>
        <dbReference type="ARBA" id="ARBA00001970"/>
    </source>
</evidence>
<dbReference type="SUPFAM" id="SSF47571">
    <property type="entry name" value="Cloroperoxidase"/>
    <property type="match status" value="1"/>
</dbReference>
<organism evidence="9 10">
    <name type="scientific">Fusarium zealandicum</name>
    <dbReference type="NCBI Taxonomy" id="1053134"/>
    <lineage>
        <taxon>Eukaryota</taxon>
        <taxon>Fungi</taxon>
        <taxon>Dikarya</taxon>
        <taxon>Ascomycota</taxon>
        <taxon>Pezizomycotina</taxon>
        <taxon>Sordariomycetes</taxon>
        <taxon>Hypocreomycetidae</taxon>
        <taxon>Hypocreales</taxon>
        <taxon>Nectriaceae</taxon>
        <taxon>Fusarium</taxon>
        <taxon>Fusarium staphyleae species complex</taxon>
    </lineage>
</organism>
<comment type="similarity">
    <text evidence="7">Belongs to the chloroperoxidase family.</text>
</comment>
<evidence type="ECO:0000259" key="8">
    <source>
        <dbReference type="PROSITE" id="PS51405"/>
    </source>
</evidence>
<dbReference type="PANTHER" id="PTHR33577">
    <property type="entry name" value="STERIGMATOCYSTIN BIOSYNTHESIS PEROXIDASE STCC-RELATED"/>
    <property type="match status" value="1"/>
</dbReference>
<keyword evidence="3" id="KW-0349">Heme</keyword>
<dbReference type="Gene3D" id="1.10.489.10">
    <property type="entry name" value="Chloroperoxidase-like"/>
    <property type="match status" value="1"/>
</dbReference>
<keyword evidence="5" id="KW-0560">Oxidoreductase</keyword>
<dbReference type="InterPro" id="IPR036851">
    <property type="entry name" value="Chloroperoxidase-like_sf"/>
</dbReference>